<feature type="domain" description="Cytochrome c" evidence="5">
    <location>
        <begin position="55"/>
        <end position="146"/>
    </location>
</feature>
<dbReference type="GO" id="GO:0046872">
    <property type="term" value="F:metal ion binding"/>
    <property type="evidence" value="ECO:0007669"/>
    <property type="project" value="UniProtKB-KW"/>
</dbReference>
<dbReference type="Proteomes" id="UP000443353">
    <property type="component" value="Unassembled WGS sequence"/>
</dbReference>
<dbReference type="AlphaFoldDB" id="A0A7X3K5T5"/>
<dbReference type="Pfam" id="PF00034">
    <property type="entry name" value="Cytochrom_C"/>
    <property type="match status" value="1"/>
</dbReference>
<dbReference type="InterPro" id="IPR009056">
    <property type="entry name" value="Cyt_c-like_dom"/>
</dbReference>
<evidence type="ECO:0000256" key="1">
    <source>
        <dbReference type="ARBA" id="ARBA00022617"/>
    </source>
</evidence>
<name>A0A7X3K5T5_9BURK</name>
<sequence length="146" mass="15487">MHRLRYYKSQLNVVDSTVPTSLSRSSIAGAALVLTCAGLLSGCGDDDLRKPYIGGDAKVGKQLVTQYQCGACHKIPDVPGAGGEAGPDLEKFGRSSYIAGGIPNVPPRLVAWLLDPPALKPGTVMPAMGMTEQEARHMAAYLYTLR</sequence>
<gene>
    <name evidence="6" type="ORF">GPY61_01015</name>
</gene>
<accession>A0A7X3K5T5</accession>
<evidence type="ECO:0000313" key="7">
    <source>
        <dbReference type="Proteomes" id="UP000443353"/>
    </source>
</evidence>
<dbReference type="InterPro" id="IPR036909">
    <property type="entry name" value="Cyt_c-like_dom_sf"/>
</dbReference>
<dbReference type="GO" id="GO:0020037">
    <property type="term" value="F:heme binding"/>
    <property type="evidence" value="ECO:0007669"/>
    <property type="project" value="InterPro"/>
</dbReference>
<proteinExistence type="predicted"/>
<reference evidence="6 7" key="1">
    <citation type="submission" date="2019-12" db="EMBL/GenBank/DDBJ databases">
        <authorList>
            <person name="Li C."/>
            <person name="Zhao J."/>
        </authorList>
    </citation>
    <scope>NUCLEOTIDE SEQUENCE [LARGE SCALE GENOMIC DNA]</scope>
    <source>
        <strain evidence="6 7">NEAU-DD11</strain>
    </source>
</reference>
<keyword evidence="2 4" id="KW-0479">Metal-binding</keyword>
<dbReference type="SUPFAM" id="SSF46626">
    <property type="entry name" value="Cytochrome c"/>
    <property type="match status" value="1"/>
</dbReference>
<dbReference type="EMBL" id="WSES01000001">
    <property type="protein sequence ID" value="MVW58505.1"/>
    <property type="molecule type" value="Genomic_DNA"/>
</dbReference>
<organism evidence="6 7">
    <name type="scientific">Massilia cellulosiltytica</name>
    <dbReference type="NCBI Taxonomy" id="2683234"/>
    <lineage>
        <taxon>Bacteria</taxon>
        <taxon>Pseudomonadati</taxon>
        <taxon>Pseudomonadota</taxon>
        <taxon>Betaproteobacteria</taxon>
        <taxon>Burkholderiales</taxon>
        <taxon>Oxalobacteraceae</taxon>
        <taxon>Telluria group</taxon>
        <taxon>Massilia</taxon>
    </lineage>
</organism>
<protein>
    <submittedName>
        <fullName evidence="6">C-type cytochrome</fullName>
    </submittedName>
</protein>
<keyword evidence="1 4" id="KW-0349">Heme</keyword>
<evidence type="ECO:0000259" key="5">
    <source>
        <dbReference type="PROSITE" id="PS51007"/>
    </source>
</evidence>
<dbReference type="GO" id="GO:0009055">
    <property type="term" value="F:electron transfer activity"/>
    <property type="evidence" value="ECO:0007669"/>
    <property type="project" value="InterPro"/>
</dbReference>
<dbReference type="PROSITE" id="PS51007">
    <property type="entry name" value="CYTC"/>
    <property type="match status" value="1"/>
</dbReference>
<evidence type="ECO:0000256" key="2">
    <source>
        <dbReference type="ARBA" id="ARBA00022723"/>
    </source>
</evidence>
<evidence type="ECO:0000256" key="4">
    <source>
        <dbReference type="PROSITE-ProRule" id="PRU00433"/>
    </source>
</evidence>
<evidence type="ECO:0000256" key="3">
    <source>
        <dbReference type="ARBA" id="ARBA00023004"/>
    </source>
</evidence>
<keyword evidence="3 4" id="KW-0408">Iron</keyword>
<keyword evidence="7" id="KW-1185">Reference proteome</keyword>
<evidence type="ECO:0000313" key="6">
    <source>
        <dbReference type="EMBL" id="MVW58505.1"/>
    </source>
</evidence>
<comment type="caution">
    <text evidence="6">The sequence shown here is derived from an EMBL/GenBank/DDBJ whole genome shotgun (WGS) entry which is preliminary data.</text>
</comment>
<dbReference type="Gene3D" id="1.10.760.10">
    <property type="entry name" value="Cytochrome c-like domain"/>
    <property type="match status" value="1"/>
</dbReference>